<evidence type="ECO:0000313" key="1">
    <source>
        <dbReference type="EMBL" id="KAH3804623.1"/>
    </source>
</evidence>
<reference evidence="1" key="2">
    <citation type="submission" date="2020-11" db="EMBL/GenBank/DDBJ databases">
        <authorList>
            <person name="McCartney M.A."/>
            <person name="Auch B."/>
            <person name="Kono T."/>
            <person name="Mallez S."/>
            <person name="Becker A."/>
            <person name="Gohl D.M."/>
            <person name="Silverstein K.A.T."/>
            <person name="Koren S."/>
            <person name="Bechman K.B."/>
            <person name="Herman A."/>
            <person name="Abrahante J.E."/>
            <person name="Garbe J."/>
        </authorList>
    </citation>
    <scope>NUCLEOTIDE SEQUENCE</scope>
    <source>
        <strain evidence="1">Duluth1</strain>
        <tissue evidence="1">Whole animal</tissue>
    </source>
</reference>
<comment type="caution">
    <text evidence="1">The sequence shown here is derived from an EMBL/GenBank/DDBJ whole genome shotgun (WGS) entry which is preliminary data.</text>
</comment>
<protein>
    <submittedName>
        <fullName evidence="1">Uncharacterized protein</fullName>
    </submittedName>
</protein>
<organism evidence="1 2">
    <name type="scientific">Dreissena polymorpha</name>
    <name type="common">Zebra mussel</name>
    <name type="synonym">Mytilus polymorpha</name>
    <dbReference type="NCBI Taxonomy" id="45954"/>
    <lineage>
        <taxon>Eukaryota</taxon>
        <taxon>Metazoa</taxon>
        <taxon>Spiralia</taxon>
        <taxon>Lophotrochozoa</taxon>
        <taxon>Mollusca</taxon>
        <taxon>Bivalvia</taxon>
        <taxon>Autobranchia</taxon>
        <taxon>Heteroconchia</taxon>
        <taxon>Euheterodonta</taxon>
        <taxon>Imparidentia</taxon>
        <taxon>Neoheterodontei</taxon>
        <taxon>Myida</taxon>
        <taxon>Dreissenoidea</taxon>
        <taxon>Dreissenidae</taxon>
        <taxon>Dreissena</taxon>
    </lineage>
</organism>
<name>A0A9D4FTC1_DREPO</name>
<gene>
    <name evidence="1" type="ORF">DPMN_132912</name>
</gene>
<evidence type="ECO:0000313" key="2">
    <source>
        <dbReference type="Proteomes" id="UP000828390"/>
    </source>
</evidence>
<reference evidence="1" key="1">
    <citation type="journal article" date="2019" name="bioRxiv">
        <title>The Genome of the Zebra Mussel, Dreissena polymorpha: A Resource for Invasive Species Research.</title>
        <authorList>
            <person name="McCartney M.A."/>
            <person name="Auch B."/>
            <person name="Kono T."/>
            <person name="Mallez S."/>
            <person name="Zhang Y."/>
            <person name="Obille A."/>
            <person name="Becker A."/>
            <person name="Abrahante J.E."/>
            <person name="Garbe J."/>
            <person name="Badalamenti J.P."/>
            <person name="Herman A."/>
            <person name="Mangelson H."/>
            <person name="Liachko I."/>
            <person name="Sullivan S."/>
            <person name="Sone E.D."/>
            <person name="Koren S."/>
            <person name="Silverstein K.A.T."/>
            <person name="Beckman K.B."/>
            <person name="Gohl D.M."/>
        </authorList>
    </citation>
    <scope>NUCLEOTIDE SEQUENCE</scope>
    <source>
        <strain evidence="1">Duluth1</strain>
        <tissue evidence="1">Whole animal</tissue>
    </source>
</reference>
<sequence>MASLCVCTPSHEATPVYGKSDSLSEIVGHISTNTCLHGELVKGKDWLLMLGSSDYYIKIQKLIACPNDRVEIERKHNQDTKGNRSQPQH</sequence>
<dbReference type="AlphaFoldDB" id="A0A9D4FTC1"/>
<dbReference type="Proteomes" id="UP000828390">
    <property type="component" value="Unassembled WGS sequence"/>
</dbReference>
<keyword evidence="2" id="KW-1185">Reference proteome</keyword>
<accession>A0A9D4FTC1</accession>
<dbReference type="EMBL" id="JAIWYP010000006">
    <property type="protein sequence ID" value="KAH3804623.1"/>
    <property type="molecule type" value="Genomic_DNA"/>
</dbReference>
<proteinExistence type="predicted"/>